<comment type="caution">
    <text evidence="2">The sequence shown here is derived from an EMBL/GenBank/DDBJ whole genome shotgun (WGS) entry which is preliminary data.</text>
</comment>
<dbReference type="PANTHER" id="PTHR30390">
    <property type="entry name" value="SEDOHEPTULOSE 7-PHOSPHATE ISOMERASE / DNAA INITIATOR-ASSOCIATING FACTOR FOR REPLICATION INITIATION"/>
    <property type="match status" value="1"/>
</dbReference>
<dbReference type="PANTHER" id="PTHR30390:SF8">
    <property type="entry name" value="SUGAR ISOMERASE (SIS)"/>
    <property type="match status" value="1"/>
</dbReference>
<feature type="domain" description="SIS" evidence="1">
    <location>
        <begin position="32"/>
        <end position="187"/>
    </location>
</feature>
<dbReference type="PROSITE" id="PS51464">
    <property type="entry name" value="SIS"/>
    <property type="match status" value="1"/>
</dbReference>
<reference evidence="2 3" key="1">
    <citation type="journal article" date="2019" name="Nat. Microbiol.">
        <title>Mediterranean grassland soil C-N compound turnover is dependent on rainfall and depth, and is mediated by genomically divergent microorganisms.</title>
        <authorList>
            <person name="Diamond S."/>
            <person name="Andeer P.F."/>
            <person name="Li Z."/>
            <person name="Crits-Christoph A."/>
            <person name="Burstein D."/>
            <person name="Anantharaman K."/>
            <person name="Lane K.R."/>
            <person name="Thomas B.C."/>
            <person name="Pan C."/>
            <person name="Northen T.R."/>
            <person name="Banfield J.F."/>
        </authorList>
    </citation>
    <scope>NUCLEOTIDE SEQUENCE [LARGE SCALE GENOMIC DNA]</scope>
    <source>
        <strain evidence="2">WS_6</strain>
    </source>
</reference>
<dbReference type="EMBL" id="VBOW01000013">
    <property type="protein sequence ID" value="TMQ60625.1"/>
    <property type="molecule type" value="Genomic_DNA"/>
</dbReference>
<dbReference type="InterPro" id="IPR046348">
    <property type="entry name" value="SIS_dom_sf"/>
</dbReference>
<dbReference type="Gene3D" id="3.40.50.10490">
    <property type="entry name" value="Glucose-6-phosphate isomerase like protein, domain 1"/>
    <property type="match status" value="1"/>
</dbReference>
<dbReference type="GO" id="GO:1901135">
    <property type="term" value="P:carbohydrate derivative metabolic process"/>
    <property type="evidence" value="ECO:0007669"/>
    <property type="project" value="InterPro"/>
</dbReference>
<dbReference type="InterPro" id="IPR001347">
    <property type="entry name" value="SIS_dom"/>
</dbReference>
<dbReference type="AlphaFoldDB" id="A0A538TAF3"/>
<dbReference type="GO" id="GO:0097367">
    <property type="term" value="F:carbohydrate derivative binding"/>
    <property type="evidence" value="ECO:0007669"/>
    <property type="project" value="InterPro"/>
</dbReference>
<name>A0A538TAF3_UNCEI</name>
<accession>A0A538TAF3</accession>
<evidence type="ECO:0000259" key="1">
    <source>
        <dbReference type="PROSITE" id="PS51464"/>
    </source>
</evidence>
<organism evidence="2 3">
    <name type="scientific">Eiseniibacteriota bacterium</name>
    <dbReference type="NCBI Taxonomy" id="2212470"/>
    <lineage>
        <taxon>Bacteria</taxon>
        <taxon>Candidatus Eiseniibacteriota</taxon>
    </lineage>
</organism>
<evidence type="ECO:0000313" key="3">
    <source>
        <dbReference type="Proteomes" id="UP000316852"/>
    </source>
</evidence>
<evidence type="ECO:0000313" key="2">
    <source>
        <dbReference type="EMBL" id="TMQ60625.1"/>
    </source>
</evidence>
<dbReference type="SUPFAM" id="SSF53697">
    <property type="entry name" value="SIS domain"/>
    <property type="match status" value="1"/>
</dbReference>
<protein>
    <submittedName>
        <fullName evidence="2">SIS domain-containing protein</fullName>
    </submittedName>
</protein>
<dbReference type="Proteomes" id="UP000316852">
    <property type="component" value="Unassembled WGS sequence"/>
</dbReference>
<sequence length="200" mass="21374">MMYDEVKEWLAGARRAIEAVDVAAVARAGEALADVRFRGGTIFAAGNGGSASTANHFACDLQKATRVEGRGTRAISLSDNAALLTAWGNDLSFDSVFAEQLRLMAARGDALVLFSVSGSSPNLIEALSVAREMNLITVALLGRDGGRAALIVDHAVIVESDDYGWVESAHLVLEHVLTCYVRRAMRERLVTNGAVEEVVR</sequence>
<dbReference type="InterPro" id="IPR035461">
    <property type="entry name" value="GmhA/DiaA"/>
</dbReference>
<dbReference type="CDD" id="cd05006">
    <property type="entry name" value="SIS_GmhA"/>
    <property type="match status" value="1"/>
</dbReference>
<dbReference type="Pfam" id="PF13580">
    <property type="entry name" value="SIS_2"/>
    <property type="match status" value="1"/>
</dbReference>
<gene>
    <name evidence="2" type="ORF">E6K76_01110</name>
</gene>
<dbReference type="InterPro" id="IPR050099">
    <property type="entry name" value="SIS_GmhA/DiaA_subfam"/>
</dbReference>
<proteinExistence type="predicted"/>